<dbReference type="PANTHER" id="PTHR30486">
    <property type="entry name" value="TWITCHING MOTILITY PROTEIN PILT"/>
    <property type="match status" value="1"/>
</dbReference>
<comment type="caution">
    <text evidence="4">The sequence shown here is derived from an EMBL/GenBank/DDBJ whole genome shotgun (WGS) entry which is preliminary data.</text>
</comment>
<dbReference type="Gene3D" id="3.30.450.90">
    <property type="match status" value="1"/>
</dbReference>
<dbReference type="InterPro" id="IPR006321">
    <property type="entry name" value="PilT/PilU"/>
</dbReference>
<evidence type="ECO:0000313" key="5">
    <source>
        <dbReference type="Proteomes" id="UP000192721"/>
    </source>
</evidence>
<dbReference type="Pfam" id="PF00437">
    <property type="entry name" value="T2SSE"/>
    <property type="match status" value="1"/>
</dbReference>
<evidence type="ECO:0000256" key="1">
    <source>
        <dbReference type="ARBA" id="ARBA00006611"/>
    </source>
</evidence>
<dbReference type="Proteomes" id="UP000192721">
    <property type="component" value="Unassembled WGS sequence"/>
</dbReference>
<proteinExistence type="inferred from homology"/>
<accession>A0A1W0CLZ8</accession>
<feature type="region of interest" description="Disordered" evidence="2">
    <location>
        <begin position="354"/>
        <end position="377"/>
    </location>
</feature>
<name>A0A1W0CLZ8_9NEIS</name>
<dbReference type="Gene3D" id="3.40.50.300">
    <property type="entry name" value="P-loop containing nucleotide triphosphate hydrolases"/>
    <property type="match status" value="1"/>
</dbReference>
<dbReference type="AlphaFoldDB" id="A0A1W0CLZ8"/>
<dbReference type="NCBIfam" id="TIGR01420">
    <property type="entry name" value="pilT_fam"/>
    <property type="match status" value="1"/>
</dbReference>
<feature type="domain" description="Bacterial type II secretion system protein E" evidence="3">
    <location>
        <begin position="193"/>
        <end position="207"/>
    </location>
</feature>
<dbReference type="CDD" id="cd01131">
    <property type="entry name" value="PilT"/>
    <property type="match status" value="1"/>
</dbReference>
<dbReference type="PANTHER" id="PTHR30486:SF12">
    <property type="entry name" value="TYPE IV PILUS ATPASE PILU"/>
    <property type="match status" value="1"/>
</dbReference>
<evidence type="ECO:0000259" key="3">
    <source>
        <dbReference type="PROSITE" id="PS00662"/>
    </source>
</evidence>
<dbReference type="PROSITE" id="PS00662">
    <property type="entry name" value="T2SP_E"/>
    <property type="match status" value="1"/>
</dbReference>
<dbReference type="SUPFAM" id="SSF52540">
    <property type="entry name" value="P-loop containing nucleoside triphosphate hydrolases"/>
    <property type="match status" value="1"/>
</dbReference>
<evidence type="ECO:0000313" key="4">
    <source>
        <dbReference type="EMBL" id="OQS35678.1"/>
    </source>
</evidence>
<sequence length="377" mass="41965">MLMLPFFKLMAERRASDLFFTSFSPPMIKQNGELLPLNEKPLTADMVKQLAYSLMSEEEISVFEQEREMNLGHPVPGLGSFRINIFWQRGSVGMVVRYILPNIPSLDHLQLPPILSELIKLKRGLILVVGSTGSGKSSTVAAMLQTRNQTMSGHILTVEDPIEFLFRHDKSIVNQREVGFDTLSYARALKNAMREAPDVLMIGEIRDPETLTQAVTYAQSGHLCISTLHGNNSYHMLSRVINFFPAESRAALLMDLSSALKAVVSQRLIPTVDGARVPAIEILINTPRISELIRNGEIDKIKEAIENSMSDGSQTFEQALYRLYSTGRISLDEALRNADSPTNLYWLINQSKEKAASGDDKQAGGEPPSFDSIKLDL</sequence>
<gene>
    <name evidence="4" type="ORF">B0T45_17210</name>
</gene>
<comment type="similarity">
    <text evidence="1">Belongs to the GSP E family.</text>
</comment>
<organism evidence="4 5">
    <name type="scientific">Chromobacterium haemolyticum</name>
    <dbReference type="NCBI Taxonomy" id="394935"/>
    <lineage>
        <taxon>Bacteria</taxon>
        <taxon>Pseudomonadati</taxon>
        <taxon>Pseudomonadota</taxon>
        <taxon>Betaproteobacteria</taxon>
        <taxon>Neisseriales</taxon>
        <taxon>Chromobacteriaceae</taxon>
        <taxon>Chromobacterium</taxon>
    </lineage>
</organism>
<protein>
    <submittedName>
        <fullName evidence="4">Type IV pili twitching motility protein PilT</fullName>
    </submittedName>
</protein>
<dbReference type="GO" id="GO:0016887">
    <property type="term" value="F:ATP hydrolysis activity"/>
    <property type="evidence" value="ECO:0007669"/>
    <property type="project" value="InterPro"/>
</dbReference>
<evidence type="ECO:0000256" key="2">
    <source>
        <dbReference type="SAM" id="MobiDB-lite"/>
    </source>
</evidence>
<dbReference type="GO" id="GO:0005524">
    <property type="term" value="F:ATP binding"/>
    <property type="evidence" value="ECO:0007669"/>
    <property type="project" value="InterPro"/>
</dbReference>
<dbReference type="InterPro" id="IPR050921">
    <property type="entry name" value="T4SS_GSP_E_ATPase"/>
</dbReference>
<dbReference type="InterPro" id="IPR027417">
    <property type="entry name" value="P-loop_NTPase"/>
</dbReference>
<dbReference type="EMBL" id="MUKV01000026">
    <property type="protein sequence ID" value="OQS35678.1"/>
    <property type="molecule type" value="Genomic_DNA"/>
</dbReference>
<reference evidence="4 5" key="1">
    <citation type="submission" date="2017-02" db="EMBL/GenBank/DDBJ databases">
        <title>Chromobacterium haemolyticum H5244.</title>
        <authorList>
            <person name="Gulvik C.A."/>
        </authorList>
    </citation>
    <scope>NUCLEOTIDE SEQUENCE [LARGE SCALE GENOMIC DNA]</scope>
    <source>
        <strain evidence="4 5">H5244</strain>
    </source>
</reference>
<dbReference type="InterPro" id="IPR001482">
    <property type="entry name" value="T2SS/T4SS_dom"/>
</dbReference>
<feature type="compositionally biased region" description="Basic and acidic residues" evidence="2">
    <location>
        <begin position="354"/>
        <end position="363"/>
    </location>
</feature>